<dbReference type="GO" id="GO:0005777">
    <property type="term" value="C:peroxisome"/>
    <property type="evidence" value="ECO:0007669"/>
    <property type="project" value="TreeGrafter"/>
</dbReference>
<dbReference type="InterPro" id="IPR020835">
    <property type="entry name" value="Catalase_sf"/>
</dbReference>
<sequence length="308" mass="33573">MPLPSNEKVVQTSNALVNTLHDIFGPHPGFRPAHAKGVLLNGTFIPTEEAKALSKAPHFNNPSTPIVARFSSSTGIPELPDTDPNGNPRGFAIRFKLAETPRRAHTDIITHSVDGFPGSNGQEALDFFTAVKDGSIGTYLASHPKAQTFVQLPKPTPVSFGREKYFGVNAFKFVSVDGKDTYIRYRVVPEAGEAYLDEAALKDKSPTFLYDGVPELLKAGPIVFKLNAQIAQDGDVTDDNTVKWPEDRRVVELGTIKLESVADDQAAQQKRIIFDPIPRVEGIEASADPLLEVRAGVYLISGRERRAA</sequence>
<dbReference type="GO" id="GO:0042542">
    <property type="term" value="P:response to hydrogen peroxide"/>
    <property type="evidence" value="ECO:0007669"/>
    <property type="project" value="TreeGrafter"/>
</dbReference>
<dbReference type="SMART" id="SM01060">
    <property type="entry name" value="Catalase"/>
    <property type="match status" value="1"/>
</dbReference>
<dbReference type="GO" id="GO:0005739">
    <property type="term" value="C:mitochondrion"/>
    <property type="evidence" value="ECO:0007669"/>
    <property type="project" value="TreeGrafter"/>
</dbReference>
<protein>
    <recommendedName>
        <fullName evidence="1">Catalase core domain-containing protein</fullName>
    </recommendedName>
</protein>
<organism evidence="2 3">
    <name type="scientific">Daldinia eschscholtzii</name>
    <dbReference type="NCBI Taxonomy" id="292717"/>
    <lineage>
        <taxon>Eukaryota</taxon>
        <taxon>Fungi</taxon>
        <taxon>Dikarya</taxon>
        <taxon>Ascomycota</taxon>
        <taxon>Pezizomycotina</taxon>
        <taxon>Sordariomycetes</taxon>
        <taxon>Xylariomycetidae</taxon>
        <taxon>Xylariales</taxon>
        <taxon>Hypoxylaceae</taxon>
        <taxon>Daldinia</taxon>
    </lineage>
</organism>
<dbReference type="PROSITE" id="PS51402">
    <property type="entry name" value="CATALASE_3"/>
    <property type="match status" value="1"/>
</dbReference>
<dbReference type="Proteomes" id="UP001369815">
    <property type="component" value="Unassembled WGS sequence"/>
</dbReference>
<dbReference type="SUPFAM" id="SSF56634">
    <property type="entry name" value="Heme-dependent catalase-like"/>
    <property type="match status" value="1"/>
</dbReference>
<dbReference type="PANTHER" id="PTHR11465">
    <property type="entry name" value="CATALASE"/>
    <property type="match status" value="1"/>
</dbReference>
<proteinExistence type="predicted"/>
<dbReference type="GO" id="GO:0042744">
    <property type="term" value="P:hydrogen peroxide catabolic process"/>
    <property type="evidence" value="ECO:0007669"/>
    <property type="project" value="TreeGrafter"/>
</dbReference>
<dbReference type="GO" id="GO:0004096">
    <property type="term" value="F:catalase activity"/>
    <property type="evidence" value="ECO:0007669"/>
    <property type="project" value="InterPro"/>
</dbReference>
<reference evidence="2 3" key="1">
    <citation type="journal article" date="2024" name="Front Chem Biol">
        <title>Unveiling the potential of Daldinia eschscholtzii MFLUCC 19-0629 through bioactivity and bioinformatics studies for enhanced sustainable agriculture production.</title>
        <authorList>
            <person name="Brooks S."/>
            <person name="Weaver J.A."/>
            <person name="Klomchit A."/>
            <person name="Alharthi S.A."/>
            <person name="Onlamun T."/>
            <person name="Nurani R."/>
            <person name="Vong T.K."/>
            <person name="Alberti F."/>
            <person name="Greco C."/>
        </authorList>
    </citation>
    <scope>NUCLEOTIDE SEQUENCE [LARGE SCALE GENOMIC DNA]</scope>
    <source>
        <strain evidence="2">MFLUCC 19-0629</strain>
    </source>
</reference>
<dbReference type="CDD" id="cd08153">
    <property type="entry name" value="srpA_like"/>
    <property type="match status" value="1"/>
</dbReference>
<name>A0AAX6MN75_9PEZI</name>
<dbReference type="InterPro" id="IPR024168">
    <property type="entry name" value="Catalase_SrpA-type_pred"/>
</dbReference>
<evidence type="ECO:0000259" key="1">
    <source>
        <dbReference type="SMART" id="SM01060"/>
    </source>
</evidence>
<dbReference type="AlphaFoldDB" id="A0AAX6MN75"/>
<dbReference type="Pfam" id="PF00199">
    <property type="entry name" value="Catalase"/>
    <property type="match status" value="1"/>
</dbReference>
<dbReference type="Gene3D" id="1.20.1280.120">
    <property type="match status" value="1"/>
</dbReference>
<keyword evidence="3" id="KW-1185">Reference proteome</keyword>
<feature type="domain" description="Catalase core" evidence="1">
    <location>
        <begin position="1"/>
        <end position="308"/>
    </location>
</feature>
<comment type="caution">
    <text evidence="2">The sequence shown here is derived from an EMBL/GenBank/DDBJ whole genome shotgun (WGS) entry which is preliminary data.</text>
</comment>
<dbReference type="PANTHER" id="PTHR11465:SF62">
    <property type="entry name" value="CATALASE T"/>
    <property type="match status" value="1"/>
</dbReference>
<dbReference type="EMBL" id="JBANMG010000004">
    <property type="protein sequence ID" value="KAK6953857.1"/>
    <property type="molecule type" value="Genomic_DNA"/>
</dbReference>
<gene>
    <name evidence="2" type="ORF">Daesc_003819</name>
</gene>
<dbReference type="PIRSF" id="PIRSF000296">
    <property type="entry name" value="SrpA"/>
    <property type="match status" value="1"/>
</dbReference>
<accession>A0AAX6MN75</accession>
<dbReference type="Gene3D" id="2.40.180.10">
    <property type="entry name" value="Catalase core domain"/>
    <property type="match status" value="1"/>
</dbReference>
<dbReference type="InterPro" id="IPR018028">
    <property type="entry name" value="Catalase"/>
</dbReference>
<dbReference type="InterPro" id="IPR011614">
    <property type="entry name" value="Catalase_core"/>
</dbReference>
<evidence type="ECO:0000313" key="2">
    <source>
        <dbReference type="EMBL" id="KAK6953857.1"/>
    </source>
</evidence>
<evidence type="ECO:0000313" key="3">
    <source>
        <dbReference type="Proteomes" id="UP001369815"/>
    </source>
</evidence>
<dbReference type="GO" id="GO:0020037">
    <property type="term" value="F:heme binding"/>
    <property type="evidence" value="ECO:0007669"/>
    <property type="project" value="InterPro"/>
</dbReference>